<organism evidence="7 10">
    <name type="scientific">Adineta steineri</name>
    <dbReference type="NCBI Taxonomy" id="433720"/>
    <lineage>
        <taxon>Eukaryota</taxon>
        <taxon>Metazoa</taxon>
        <taxon>Spiralia</taxon>
        <taxon>Gnathifera</taxon>
        <taxon>Rotifera</taxon>
        <taxon>Eurotatoria</taxon>
        <taxon>Bdelloidea</taxon>
        <taxon>Adinetida</taxon>
        <taxon>Adinetidae</taxon>
        <taxon>Adineta</taxon>
    </lineage>
</organism>
<dbReference type="OrthoDB" id="274660at2759"/>
<dbReference type="AlphaFoldDB" id="A0A814ZPG6"/>
<sequence>MTEKISNSFLCWYCEKNLTDNRYVIRDGFAVCLSCFEEKYSNYCFKCKEIIGIETQGCIFQDITWHNTCFNCSVCNKSLINDKFAYRNEKLYCRNCFIIEYAERCYRCNQTLEPGEKCTEYDKKFYHQSCFVCNGCQQSLSNVDFRCRDQYFLCISCYMHLVAIYCIKCHKAIVSDGVLYRNHPFHNECFLCTHCSTSLRNQRFAEHKGDAYCSVCFASLFSNQMNTT</sequence>
<keyword evidence="2" id="KW-0677">Repeat</keyword>
<accession>A0A814ZPG6</accession>
<dbReference type="GO" id="GO:0003712">
    <property type="term" value="F:transcription coregulator activity"/>
    <property type="evidence" value="ECO:0007669"/>
    <property type="project" value="TreeGrafter"/>
</dbReference>
<evidence type="ECO:0000256" key="5">
    <source>
        <dbReference type="PROSITE-ProRule" id="PRU00125"/>
    </source>
</evidence>
<evidence type="ECO:0000313" key="10">
    <source>
        <dbReference type="Proteomes" id="UP000663877"/>
    </source>
</evidence>
<keyword evidence="1 5" id="KW-0479">Metal-binding</keyword>
<name>A0A814ZPG6_9BILA</name>
<proteinExistence type="predicted"/>
<dbReference type="GO" id="GO:0046872">
    <property type="term" value="F:metal ion binding"/>
    <property type="evidence" value="ECO:0007669"/>
    <property type="project" value="UniProtKB-KW"/>
</dbReference>
<protein>
    <recommendedName>
        <fullName evidence="6">LIM zinc-binding domain-containing protein</fullName>
    </recommendedName>
</protein>
<dbReference type="InterPro" id="IPR001781">
    <property type="entry name" value="Znf_LIM"/>
</dbReference>
<evidence type="ECO:0000256" key="3">
    <source>
        <dbReference type="ARBA" id="ARBA00022833"/>
    </source>
</evidence>
<dbReference type="SMART" id="SM00132">
    <property type="entry name" value="LIM"/>
    <property type="match status" value="3"/>
</dbReference>
<dbReference type="EMBL" id="CAJNOI010000328">
    <property type="protein sequence ID" value="CAF1244598.1"/>
    <property type="molecule type" value="Genomic_DNA"/>
</dbReference>
<evidence type="ECO:0000256" key="2">
    <source>
        <dbReference type="ARBA" id="ARBA00022737"/>
    </source>
</evidence>
<evidence type="ECO:0000313" key="9">
    <source>
        <dbReference type="Proteomes" id="UP000663832"/>
    </source>
</evidence>
<dbReference type="GO" id="GO:0005634">
    <property type="term" value="C:nucleus"/>
    <property type="evidence" value="ECO:0007669"/>
    <property type="project" value="TreeGrafter"/>
</dbReference>
<gene>
    <name evidence="7" type="ORF">BJG266_LOCUS29243</name>
    <name evidence="8" type="ORF">QVE165_LOCUS45492</name>
</gene>
<dbReference type="Pfam" id="PF00412">
    <property type="entry name" value="LIM"/>
    <property type="match status" value="3"/>
</dbReference>
<evidence type="ECO:0000259" key="6">
    <source>
        <dbReference type="PROSITE" id="PS50023"/>
    </source>
</evidence>
<dbReference type="PROSITE" id="PS50023">
    <property type="entry name" value="LIM_DOMAIN_2"/>
    <property type="match status" value="2"/>
</dbReference>
<keyword evidence="3 5" id="KW-0862">Zinc</keyword>
<reference evidence="7" key="1">
    <citation type="submission" date="2021-02" db="EMBL/GenBank/DDBJ databases">
        <authorList>
            <person name="Nowell W R."/>
        </authorList>
    </citation>
    <scope>NUCLEOTIDE SEQUENCE</scope>
</reference>
<comment type="caution">
    <text evidence="7">The sequence shown here is derived from an EMBL/GenBank/DDBJ whole genome shotgun (WGS) entry which is preliminary data.</text>
</comment>
<dbReference type="PANTHER" id="PTHR24205">
    <property type="entry name" value="FOUR AND A HALF LIM DOMAINS PROTEIN"/>
    <property type="match status" value="1"/>
</dbReference>
<dbReference type="Proteomes" id="UP000663877">
    <property type="component" value="Unassembled WGS sequence"/>
</dbReference>
<evidence type="ECO:0000313" key="8">
    <source>
        <dbReference type="EMBL" id="CAF1530592.1"/>
    </source>
</evidence>
<evidence type="ECO:0000256" key="4">
    <source>
        <dbReference type="ARBA" id="ARBA00023038"/>
    </source>
</evidence>
<keyword evidence="9" id="KW-1185">Reference proteome</keyword>
<dbReference type="PROSITE" id="PS00478">
    <property type="entry name" value="LIM_DOMAIN_1"/>
    <property type="match status" value="3"/>
</dbReference>
<dbReference type="GO" id="GO:0030018">
    <property type="term" value="C:Z disc"/>
    <property type="evidence" value="ECO:0007669"/>
    <property type="project" value="TreeGrafter"/>
</dbReference>
<evidence type="ECO:0000256" key="1">
    <source>
        <dbReference type="ARBA" id="ARBA00022723"/>
    </source>
</evidence>
<dbReference type="SUPFAM" id="SSF57716">
    <property type="entry name" value="Glucocorticoid receptor-like (DNA-binding domain)"/>
    <property type="match status" value="4"/>
</dbReference>
<keyword evidence="4 5" id="KW-0440">LIM domain</keyword>
<dbReference type="EMBL" id="CAJNOM010000643">
    <property type="protein sequence ID" value="CAF1530592.1"/>
    <property type="molecule type" value="Genomic_DNA"/>
</dbReference>
<feature type="domain" description="LIM zinc-binding" evidence="6">
    <location>
        <begin position="164"/>
        <end position="223"/>
    </location>
</feature>
<dbReference type="Gene3D" id="2.10.110.10">
    <property type="entry name" value="Cysteine Rich Protein"/>
    <property type="match status" value="3"/>
</dbReference>
<dbReference type="PANTHER" id="PTHR24205:SF4">
    <property type="entry name" value="PROTEIN ESPINAS"/>
    <property type="match status" value="1"/>
</dbReference>
<evidence type="ECO:0000313" key="7">
    <source>
        <dbReference type="EMBL" id="CAF1244598.1"/>
    </source>
</evidence>
<dbReference type="Proteomes" id="UP000663832">
    <property type="component" value="Unassembled WGS sequence"/>
</dbReference>
<feature type="domain" description="LIM zinc-binding" evidence="6">
    <location>
        <begin position="42"/>
        <end position="103"/>
    </location>
</feature>